<name>A0A5B0QZ07_PUCGR</name>
<sequence length="90" mass="10166">MCPPTTQTNGEQPTTTNGHPIEETHVPIDSQPAQEKTKQHNPYGPRLSDFLSNTSNFSIIESTLREGEQFANAFFGELYEFMPLSHKKEN</sequence>
<dbReference type="AlphaFoldDB" id="A0A5B0QZ07"/>
<evidence type="ECO:0000256" key="1">
    <source>
        <dbReference type="SAM" id="MobiDB-lite"/>
    </source>
</evidence>
<organism evidence="2 3">
    <name type="scientific">Puccinia graminis f. sp. tritici</name>
    <dbReference type="NCBI Taxonomy" id="56615"/>
    <lineage>
        <taxon>Eukaryota</taxon>
        <taxon>Fungi</taxon>
        <taxon>Dikarya</taxon>
        <taxon>Basidiomycota</taxon>
        <taxon>Pucciniomycotina</taxon>
        <taxon>Pucciniomycetes</taxon>
        <taxon>Pucciniales</taxon>
        <taxon>Pucciniaceae</taxon>
        <taxon>Puccinia</taxon>
    </lineage>
</organism>
<dbReference type="Proteomes" id="UP000324748">
    <property type="component" value="Unassembled WGS sequence"/>
</dbReference>
<evidence type="ECO:0000313" key="3">
    <source>
        <dbReference type="Proteomes" id="UP000324748"/>
    </source>
</evidence>
<protein>
    <submittedName>
        <fullName evidence="2">Uncharacterized protein</fullName>
    </submittedName>
</protein>
<accession>A0A5B0QZ07</accession>
<dbReference type="OrthoDB" id="2015253at2759"/>
<feature type="region of interest" description="Disordered" evidence="1">
    <location>
        <begin position="1"/>
        <end position="49"/>
    </location>
</feature>
<gene>
    <name evidence="2" type="ORF">PGT21_033215</name>
</gene>
<dbReference type="EMBL" id="VSWC01000002">
    <property type="protein sequence ID" value="KAA1118193.1"/>
    <property type="molecule type" value="Genomic_DNA"/>
</dbReference>
<keyword evidence="3" id="KW-1185">Reference proteome</keyword>
<proteinExistence type="predicted"/>
<feature type="compositionally biased region" description="Low complexity" evidence="1">
    <location>
        <begin position="1"/>
        <end position="18"/>
    </location>
</feature>
<comment type="caution">
    <text evidence="2">The sequence shown here is derived from an EMBL/GenBank/DDBJ whole genome shotgun (WGS) entry which is preliminary data.</text>
</comment>
<reference evidence="2 3" key="1">
    <citation type="submission" date="2019-05" db="EMBL/GenBank/DDBJ databases">
        <title>Emergence of the Ug99 lineage of the wheat stem rust pathogen through somatic hybridization.</title>
        <authorList>
            <person name="Li F."/>
            <person name="Upadhyaya N.M."/>
            <person name="Sperschneider J."/>
            <person name="Matny O."/>
            <person name="Nguyen-Phuc H."/>
            <person name="Mago R."/>
            <person name="Raley C."/>
            <person name="Miller M.E."/>
            <person name="Silverstein K.A.T."/>
            <person name="Henningsen E."/>
            <person name="Hirsch C.D."/>
            <person name="Visser B."/>
            <person name="Pretorius Z.A."/>
            <person name="Steffenson B.J."/>
            <person name="Schwessinger B."/>
            <person name="Dodds P.N."/>
            <person name="Figueroa M."/>
        </authorList>
    </citation>
    <scope>NUCLEOTIDE SEQUENCE [LARGE SCALE GENOMIC DNA]</scope>
    <source>
        <strain evidence="2">21-0</strain>
    </source>
</reference>
<evidence type="ECO:0000313" key="2">
    <source>
        <dbReference type="EMBL" id="KAA1118193.1"/>
    </source>
</evidence>